<name>A0ABR3A4R7_9AGAR</name>
<organism evidence="3 4">
    <name type="scientific">Marasmius tenuissimus</name>
    <dbReference type="NCBI Taxonomy" id="585030"/>
    <lineage>
        <taxon>Eukaryota</taxon>
        <taxon>Fungi</taxon>
        <taxon>Dikarya</taxon>
        <taxon>Basidiomycota</taxon>
        <taxon>Agaricomycotina</taxon>
        <taxon>Agaricomycetes</taxon>
        <taxon>Agaricomycetidae</taxon>
        <taxon>Agaricales</taxon>
        <taxon>Marasmiineae</taxon>
        <taxon>Marasmiaceae</taxon>
        <taxon>Marasmius</taxon>
    </lineage>
</organism>
<keyword evidence="4" id="KW-1185">Reference proteome</keyword>
<sequence>MSSEDHPELTGAAIQSSTPSDQKGSSPPVGAIVGGAVGGAVLLVGVAFAFWFLYRRKSKEGAQELRRRRNSILSETTHVPSDVAVKYTPLVLSQPQPQPIQPRISMYDTFTSVGSRDTRPMSTYTTSPTIHGHAYARQSTVAGSPPHDTGLYLPENNIQPFLLSSPQRTLSPPVSDGGGSGSANSPPRKGGVMFNPYDPSLGVNRPQEHEDSDGQIRLLYGGFQDSTTKSSRIHVLSRGW</sequence>
<accession>A0ABR3A4R7</accession>
<gene>
    <name evidence="3" type="ORF">AAF712_004886</name>
</gene>
<keyword evidence="2" id="KW-0472">Membrane</keyword>
<evidence type="ECO:0000256" key="2">
    <source>
        <dbReference type="SAM" id="Phobius"/>
    </source>
</evidence>
<evidence type="ECO:0000256" key="1">
    <source>
        <dbReference type="SAM" id="MobiDB-lite"/>
    </source>
</evidence>
<proteinExistence type="predicted"/>
<evidence type="ECO:0000313" key="3">
    <source>
        <dbReference type="EMBL" id="KAL0067983.1"/>
    </source>
</evidence>
<dbReference type="Proteomes" id="UP001437256">
    <property type="component" value="Unassembled WGS sequence"/>
</dbReference>
<keyword evidence="2" id="KW-1133">Transmembrane helix</keyword>
<feature type="region of interest" description="Disordered" evidence="1">
    <location>
        <begin position="1"/>
        <end position="27"/>
    </location>
</feature>
<evidence type="ECO:0000313" key="4">
    <source>
        <dbReference type="Proteomes" id="UP001437256"/>
    </source>
</evidence>
<dbReference type="EMBL" id="JBBXMP010000021">
    <property type="protein sequence ID" value="KAL0067983.1"/>
    <property type="molecule type" value="Genomic_DNA"/>
</dbReference>
<feature type="compositionally biased region" description="Polar residues" evidence="1">
    <location>
        <begin position="13"/>
        <end position="25"/>
    </location>
</feature>
<keyword evidence="2" id="KW-0812">Transmembrane</keyword>
<feature type="region of interest" description="Disordered" evidence="1">
    <location>
        <begin position="163"/>
        <end position="211"/>
    </location>
</feature>
<protein>
    <submittedName>
        <fullName evidence="3">Uncharacterized protein</fullName>
    </submittedName>
</protein>
<comment type="caution">
    <text evidence="3">The sequence shown here is derived from an EMBL/GenBank/DDBJ whole genome shotgun (WGS) entry which is preliminary data.</text>
</comment>
<feature type="transmembrane region" description="Helical" evidence="2">
    <location>
        <begin position="29"/>
        <end position="54"/>
    </location>
</feature>
<reference evidence="3 4" key="1">
    <citation type="submission" date="2024-05" db="EMBL/GenBank/DDBJ databases">
        <title>A draft genome resource for the thread blight pathogen Marasmius tenuissimus strain MS-2.</title>
        <authorList>
            <person name="Yulfo-Soto G.E."/>
            <person name="Baruah I.K."/>
            <person name="Amoako-Attah I."/>
            <person name="Bukari Y."/>
            <person name="Meinhardt L.W."/>
            <person name="Bailey B.A."/>
            <person name="Cohen S.P."/>
        </authorList>
    </citation>
    <scope>NUCLEOTIDE SEQUENCE [LARGE SCALE GENOMIC DNA]</scope>
    <source>
        <strain evidence="3 4">MS-2</strain>
    </source>
</reference>